<evidence type="ECO:0000256" key="5">
    <source>
        <dbReference type="RuleBase" id="RU004508"/>
    </source>
</evidence>
<dbReference type="GO" id="GO:0000271">
    <property type="term" value="P:polysaccharide biosynthetic process"/>
    <property type="evidence" value="ECO:0007669"/>
    <property type="project" value="TreeGrafter"/>
</dbReference>
<evidence type="ECO:0000256" key="4">
    <source>
        <dbReference type="PIRSR" id="PIRSR000390-2"/>
    </source>
</evidence>
<dbReference type="InterPro" id="IPR015424">
    <property type="entry name" value="PyrdxlP-dep_Trfase"/>
</dbReference>
<dbReference type="AlphaFoldDB" id="A0A5A4UAG2"/>
<protein>
    <submittedName>
        <fullName evidence="6">Aminotransferase</fullName>
    </submittedName>
</protein>
<dbReference type="EMBL" id="LC494351">
    <property type="protein sequence ID" value="BBM63063.1"/>
    <property type="molecule type" value="Genomic_DNA"/>
</dbReference>
<dbReference type="CDD" id="cd00616">
    <property type="entry name" value="AHBA_syn"/>
    <property type="match status" value="1"/>
</dbReference>
<keyword evidence="1 4" id="KW-0663">Pyridoxal phosphate</keyword>
<evidence type="ECO:0000256" key="3">
    <source>
        <dbReference type="PIRSR" id="PIRSR000390-1"/>
    </source>
</evidence>
<reference evidence="6" key="1">
    <citation type="submission" date="2019-07" db="EMBL/GenBank/DDBJ databases">
        <title>Overview of O-antigen diversity of Escherichia albertii, an emerging enteropathogen; genetic structure, serology, and development of O-genotyping method.</title>
        <authorList>
            <person name="Ooka T."/>
            <person name="Seto K."/>
            <person name="Ogura Y."/>
            <person name="Iguchi A."/>
            <person name="Imura N."/>
            <person name="Honda M."/>
            <person name="Etoh Y."/>
            <person name="Ikeda T."/>
            <person name="Sugitani W."/>
            <person name="Konno T."/>
            <person name="Kawano K."/>
            <person name="Kudo Y."/>
            <person name="Murakami K."/>
            <person name="Hayashi T."/>
            <person name="Nishi J."/>
        </authorList>
    </citation>
    <scope>NUCLEOTIDE SEQUENCE</scope>
    <source>
        <strain evidence="6">2012EL-1823B</strain>
    </source>
</reference>
<dbReference type="PIRSF" id="PIRSF000390">
    <property type="entry name" value="PLP_StrS"/>
    <property type="match status" value="1"/>
</dbReference>
<dbReference type="GO" id="GO:0030170">
    <property type="term" value="F:pyridoxal phosphate binding"/>
    <property type="evidence" value="ECO:0007669"/>
    <property type="project" value="TreeGrafter"/>
</dbReference>
<dbReference type="Gene3D" id="3.90.1150.10">
    <property type="entry name" value="Aspartate Aminotransferase, domain 1"/>
    <property type="match status" value="1"/>
</dbReference>
<keyword evidence="6" id="KW-0808">Transferase</keyword>
<organism evidence="6">
    <name type="scientific">Escherichia albertii</name>
    <dbReference type="NCBI Taxonomy" id="208962"/>
    <lineage>
        <taxon>Bacteria</taxon>
        <taxon>Pseudomonadati</taxon>
        <taxon>Pseudomonadota</taxon>
        <taxon>Gammaproteobacteria</taxon>
        <taxon>Enterobacterales</taxon>
        <taxon>Enterobacteriaceae</taxon>
        <taxon>Escherichia</taxon>
    </lineage>
</organism>
<dbReference type="PANTHER" id="PTHR30244">
    <property type="entry name" value="TRANSAMINASE"/>
    <property type="match status" value="1"/>
</dbReference>
<keyword evidence="6" id="KW-0032">Aminotransferase</keyword>
<accession>A0A5A4UAG2</accession>
<dbReference type="InterPro" id="IPR015421">
    <property type="entry name" value="PyrdxlP-dep_Trfase_major"/>
</dbReference>
<dbReference type="Gene3D" id="3.40.640.10">
    <property type="entry name" value="Type I PLP-dependent aspartate aminotransferase-like (Major domain)"/>
    <property type="match status" value="1"/>
</dbReference>
<dbReference type="SUPFAM" id="SSF53383">
    <property type="entry name" value="PLP-dependent transferases"/>
    <property type="match status" value="1"/>
</dbReference>
<gene>
    <name evidence="6" type="primary">wekE</name>
</gene>
<evidence type="ECO:0000256" key="1">
    <source>
        <dbReference type="ARBA" id="ARBA00022898"/>
    </source>
</evidence>
<name>A0A5A4UAG2_ESCAL</name>
<dbReference type="InterPro" id="IPR000653">
    <property type="entry name" value="DegT/StrS_aminotransferase"/>
</dbReference>
<feature type="modified residue" description="N6-(pyridoxal phosphate)lysine" evidence="4">
    <location>
        <position position="185"/>
    </location>
</feature>
<dbReference type="Pfam" id="PF01041">
    <property type="entry name" value="DegT_DnrJ_EryC1"/>
    <property type="match status" value="1"/>
</dbReference>
<sequence length="364" mass="40717">MSKMLPLVKVSLPESNILMPSLEKVLYSGMIAEGDSVYTFERLFSEKFGLQNGIAMSSGTAALHTALVLSEVGISDEVITTSMTAEPTNTTILQTGAKPIFADVDVENGNILVSSIEEKITEKTKAILVVHYAGYPVDIKRIRKLADKHNLLLIEDCAHALGATFENKYVGTFGDFSIFSFQAIKHLTTIDGGFLSMKDGKKLRIAKQVRWFGLEKGVDRTQANITRQGYKYNMNNVAAEIGISQLKTIDIRLNKYKENGKYYNENIAKISGLKSAKILTGAEPSFWLYTLLCEEPDNIIECLKKIGVMASKLHRPNHLHKIFGNGVQKLPYLDEFYKQMVHIPCGWWVREEDRENIINCLSLG</sequence>
<dbReference type="InterPro" id="IPR015422">
    <property type="entry name" value="PyrdxlP-dep_Trfase_small"/>
</dbReference>
<dbReference type="PANTHER" id="PTHR30244:SF34">
    <property type="entry name" value="DTDP-4-AMINO-4,6-DIDEOXYGALACTOSE TRANSAMINASE"/>
    <property type="match status" value="1"/>
</dbReference>
<proteinExistence type="inferred from homology"/>
<evidence type="ECO:0000256" key="2">
    <source>
        <dbReference type="ARBA" id="ARBA00037999"/>
    </source>
</evidence>
<comment type="similarity">
    <text evidence="2 5">Belongs to the DegT/DnrJ/EryC1 family.</text>
</comment>
<evidence type="ECO:0000313" key="6">
    <source>
        <dbReference type="EMBL" id="BBM63063.1"/>
    </source>
</evidence>
<dbReference type="GO" id="GO:0008483">
    <property type="term" value="F:transaminase activity"/>
    <property type="evidence" value="ECO:0007669"/>
    <property type="project" value="UniProtKB-KW"/>
</dbReference>
<feature type="active site" description="Proton acceptor" evidence="3">
    <location>
        <position position="185"/>
    </location>
</feature>